<gene>
    <name evidence="2" type="ORF">PMAYCL1PPCAC_25344</name>
</gene>
<dbReference type="PANTHER" id="PTHR22943:SF248">
    <property type="entry name" value="SEVEN TM RECEPTOR"/>
    <property type="match status" value="1"/>
</dbReference>
<accession>A0AAN5D3W4</accession>
<reference evidence="3" key="1">
    <citation type="submission" date="2022-10" db="EMBL/GenBank/DDBJ databases">
        <title>Genome assembly of Pristionchus species.</title>
        <authorList>
            <person name="Yoshida K."/>
            <person name="Sommer R.J."/>
        </authorList>
    </citation>
    <scope>NUCLEOTIDE SEQUENCE [LARGE SCALE GENOMIC DNA]</scope>
    <source>
        <strain evidence="3">RS5460</strain>
    </source>
</reference>
<name>A0AAN5D3W4_9BILA</name>
<evidence type="ECO:0000313" key="2">
    <source>
        <dbReference type="EMBL" id="GMR55149.1"/>
    </source>
</evidence>
<keyword evidence="1" id="KW-0812">Transmembrane</keyword>
<keyword evidence="1" id="KW-0472">Membrane</keyword>
<dbReference type="Pfam" id="PF10326">
    <property type="entry name" value="7TM_GPCR_Str"/>
    <property type="match status" value="1"/>
</dbReference>
<organism evidence="2 3">
    <name type="scientific">Pristionchus mayeri</name>
    <dbReference type="NCBI Taxonomy" id="1317129"/>
    <lineage>
        <taxon>Eukaryota</taxon>
        <taxon>Metazoa</taxon>
        <taxon>Ecdysozoa</taxon>
        <taxon>Nematoda</taxon>
        <taxon>Chromadorea</taxon>
        <taxon>Rhabditida</taxon>
        <taxon>Rhabditina</taxon>
        <taxon>Diplogasteromorpha</taxon>
        <taxon>Diplogasteroidea</taxon>
        <taxon>Neodiplogasteridae</taxon>
        <taxon>Pristionchus</taxon>
    </lineage>
</organism>
<proteinExistence type="predicted"/>
<feature type="non-terminal residue" evidence="2">
    <location>
        <position position="118"/>
    </location>
</feature>
<keyword evidence="3" id="KW-1185">Reference proteome</keyword>
<dbReference type="PANTHER" id="PTHR22943">
    <property type="entry name" value="7-TRANSMEMBRANE DOMAIN RECEPTOR C.ELEGANS"/>
    <property type="match status" value="1"/>
</dbReference>
<feature type="transmembrane region" description="Helical" evidence="1">
    <location>
        <begin position="89"/>
        <end position="112"/>
    </location>
</feature>
<sequence>MIVPEEFVHKFTCPVTVISVIANSALICIILSTPNKHVGAYRYLLMSFAFVDILISIVHFALVPCMILTEYGLIFFGFRFVSETTAAGTWANLLFVALFYQTFALLAFHYVYRYVIIC</sequence>
<dbReference type="AlphaFoldDB" id="A0AAN5D3W4"/>
<dbReference type="InterPro" id="IPR019428">
    <property type="entry name" value="7TM_GPCR_serpentine_rcpt_Str"/>
</dbReference>
<keyword evidence="1" id="KW-1133">Transmembrane helix</keyword>
<dbReference type="Proteomes" id="UP001328107">
    <property type="component" value="Unassembled WGS sequence"/>
</dbReference>
<evidence type="ECO:0000313" key="3">
    <source>
        <dbReference type="Proteomes" id="UP001328107"/>
    </source>
</evidence>
<feature type="transmembrane region" description="Helical" evidence="1">
    <location>
        <begin position="43"/>
        <end position="69"/>
    </location>
</feature>
<evidence type="ECO:0000256" key="1">
    <source>
        <dbReference type="SAM" id="Phobius"/>
    </source>
</evidence>
<evidence type="ECO:0008006" key="4">
    <source>
        <dbReference type="Google" id="ProtNLM"/>
    </source>
</evidence>
<protein>
    <recommendedName>
        <fullName evidence="4">G protein-coupled receptor</fullName>
    </recommendedName>
</protein>
<dbReference type="SUPFAM" id="SSF81321">
    <property type="entry name" value="Family A G protein-coupled receptor-like"/>
    <property type="match status" value="1"/>
</dbReference>
<dbReference type="EMBL" id="BTRK01000005">
    <property type="protein sequence ID" value="GMR55149.1"/>
    <property type="molecule type" value="Genomic_DNA"/>
</dbReference>
<feature type="transmembrane region" description="Helical" evidence="1">
    <location>
        <begin position="12"/>
        <end position="31"/>
    </location>
</feature>
<comment type="caution">
    <text evidence="2">The sequence shown here is derived from an EMBL/GenBank/DDBJ whole genome shotgun (WGS) entry which is preliminary data.</text>
</comment>